<name>A0A7Y6NPK4_9BURK</name>
<feature type="domain" description="Cytochrome c" evidence="7">
    <location>
        <begin position="189"/>
        <end position="279"/>
    </location>
</feature>
<dbReference type="GO" id="GO:0046872">
    <property type="term" value="F:metal ion binding"/>
    <property type="evidence" value="ECO:0007669"/>
    <property type="project" value="UniProtKB-KW"/>
</dbReference>
<evidence type="ECO:0000256" key="3">
    <source>
        <dbReference type="ARBA" id="ARBA00022723"/>
    </source>
</evidence>
<evidence type="ECO:0000259" key="7">
    <source>
        <dbReference type="PROSITE" id="PS51007"/>
    </source>
</evidence>
<evidence type="ECO:0000256" key="2">
    <source>
        <dbReference type="ARBA" id="ARBA00022617"/>
    </source>
</evidence>
<dbReference type="InterPro" id="IPR051811">
    <property type="entry name" value="Cytochrome_c550/c551-like"/>
</dbReference>
<dbReference type="InterPro" id="IPR009056">
    <property type="entry name" value="Cyt_c-like_dom"/>
</dbReference>
<evidence type="ECO:0000256" key="1">
    <source>
        <dbReference type="ARBA" id="ARBA00022448"/>
    </source>
</evidence>
<keyword evidence="5 6" id="KW-0408">Iron</keyword>
<evidence type="ECO:0000313" key="8">
    <source>
        <dbReference type="EMBL" id="NUZ07017.1"/>
    </source>
</evidence>
<proteinExistence type="predicted"/>
<keyword evidence="2 6" id="KW-0349">Heme</keyword>
<comment type="caution">
    <text evidence="8">The sequence shown here is derived from an EMBL/GenBank/DDBJ whole genome shotgun (WGS) entry which is preliminary data.</text>
</comment>
<evidence type="ECO:0000256" key="4">
    <source>
        <dbReference type="ARBA" id="ARBA00022982"/>
    </source>
</evidence>
<dbReference type="PROSITE" id="PS51007">
    <property type="entry name" value="CYTC"/>
    <property type="match status" value="2"/>
</dbReference>
<dbReference type="Gene3D" id="1.10.760.10">
    <property type="entry name" value="Cytochrome c-like domain"/>
    <property type="match status" value="2"/>
</dbReference>
<evidence type="ECO:0000256" key="5">
    <source>
        <dbReference type="ARBA" id="ARBA00023004"/>
    </source>
</evidence>
<keyword evidence="1" id="KW-0813">Transport</keyword>
<dbReference type="Proteomes" id="UP000529637">
    <property type="component" value="Unassembled WGS sequence"/>
</dbReference>
<dbReference type="GO" id="GO:0020037">
    <property type="term" value="F:heme binding"/>
    <property type="evidence" value="ECO:0007669"/>
    <property type="project" value="InterPro"/>
</dbReference>
<evidence type="ECO:0000313" key="9">
    <source>
        <dbReference type="Proteomes" id="UP000529637"/>
    </source>
</evidence>
<gene>
    <name evidence="8" type="ORF">HQN59_14725</name>
</gene>
<sequence length="279" mass="29285">MKTLLIVLAAGAALGFGTAAAVVYGGLYDISATTAHTQSVYSLLETTMRRSVQLRARDIAVPDLTAPAVVARGAACFREHCVQCHGAPGVAPGAVGKSMQPLPGSLIDAARHWRPAEVYWITRNGIKMSGMPAWALRLADDDIWATVAFVERLPLLSPSAYAAAVAEPARCEESEGSATASTPSTPTSRDDAARIALQQYACTACHVVPGIAGSNLQVGPPLAGLARRSLLAGGLPNTSENLVRWIRDPRGIDPRTAMPNLGVGEAHARLMADYLLGLR</sequence>
<dbReference type="InterPro" id="IPR036909">
    <property type="entry name" value="Cyt_c-like_dom_sf"/>
</dbReference>
<keyword evidence="3 6" id="KW-0479">Metal-binding</keyword>
<feature type="domain" description="Cytochrome c" evidence="7">
    <location>
        <begin position="68"/>
        <end position="154"/>
    </location>
</feature>
<dbReference type="Pfam" id="PF13442">
    <property type="entry name" value="Cytochrome_CBB3"/>
    <property type="match status" value="1"/>
</dbReference>
<keyword evidence="4" id="KW-0249">Electron transport</keyword>
<dbReference type="PANTHER" id="PTHR37823">
    <property type="entry name" value="CYTOCHROME C-553-LIKE"/>
    <property type="match status" value="1"/>
</dbReference>
<dbReference type="EMBL" id="JABWMJ010000006">
    <property type="protein sequence ID" value="NUZ07017.1"/>
    <property type="molecule type" value="Genomic_DNA"/>
</dbReference>
<dbReference type="RefSeq" id="WP_176069855.1">
    <property type="nucleotide sequence ID" value="NZ_JABWMJ010000006.1"/>
</dbReference>
<dbReference type="SUPFAM" id="SSF46626">
    <property type="entry name" value="Cytochrome c"/>
    <property type="match status" value="2"/>
</dbReference>
<dbReference type="AlphaFoldDB" id="A0A7Y6NPK4"/>
<organism evidence="8 9">
    <name type="scientific">Piscinibacter koreensis</name>
    <dbReference type="NCBI Taxonomy" id="2742824"/>
    <lineage>
        <taxon>Bacteria</taxon>
        <taxon>Pseudomonadati</taxon>
        <taxon>Pseudomonadota</taxon>
        <taxon>Betaproteobacteria</taxon>
        <taxon>Burkholderiales</taxon>
        <taxon>Sphaerotilaceae</taxon>
        <taxon>Piscinibacter</taxon>
    </lineage>
</organism>
<accession>A0A7Y6NPK4</accession>
<dbReference type="GO" id="GO:0009055">
    <property type="term" value="F:electron transfer activity"/>
    <property type="evidence" value="ECO:0007669"/>
    <property type="project" value="InterPro"/>
</dbReference>
<evidence type="ECO:0000256" key="6">
    <source>
        <dbReference type="PROSITE-ProRule" id="PRU00433"/>
    </source>
</evidence>
<reference evidence="8 9" key="1">
    <citation type="submission" date="2020-06" db="EMBL/GenBank/DDBJ databases">
        <title>Schlegella sp. ID0723 isolated from air conditioner.</title>
        <authorList>
            <person name="Kim D.Y."/>
            <person name="Kim D.-U."/>
        </authorList>
    </citation>
    <scope>NUCLEOTIDE SEQUENCE [LARGE SCALE GENOMIC DNA]</scope>
    <source>
        <strain evidence="8 9">ID0723</strain>
    </source>
</reference>
<protein>
    <submittedName>
        <fullName evidence="8">C-type cytochrome</fullName>
    </submittedName>
</protein>
<keyword evidence="9" id="KW-1185">Reference proteome</keyword>
<dbReference type="PANTHER" id="PTHR37823:SF1">
    <property type="entry name" value="CYTOCHROME C-553-LIKE"/>
    <property type="match status" value="1"/>
</dbReference>